<organism evidence="7 8">
    <name type="scientific">Aspergillus steynii IBT 23096</name>
    <dbReference type="NCBI Taxonomy" id="1392250"/>
    <lineage>
        <taxon>Eukaryota</taxon>
        <taxon>Fungi</taxon>
        <taxon>Dikarya</taxon>
        <taxon>Ascomycota</taxon>
        <taxon>Pezizomycotina</taxon>
        <taxon>Eurotiomycetes</taxon>
        <taxon>Eurotiomycetidae</taxon>
        <taxon>Eurotiales</taxon>
        <taxon>Aspergillaceae</taxon>
        <taxon>Aspergillus</taxon>
        <taxon>Aspergillus subgen. Circumdati</taxon>
    </lineage>
</organism>
<proteinExistence type="predicted"/>
<evidence type="ECO:0000256" key="2">
    <source>
        <dbReference type="ARBA" id="ARBA00023125"/>
    </source>
</evidence>
<keyword evidence="2" id="KW-0238">DNA-binding</keyword>
<dbReference type="PANTHER" id="PTHR47431:SF5">
    <property type="entry name" value="ZN(II)2CYS6 TRANSCRIPTION FACTOR (EUROFUNG)"/>
    <property type="match status" value="1"/>
</dbReference>
<dbReference type="Pfam" id="PF00172">
    <property type="entry name" value="Zn_clus"/>
    <property type="match status" value="1"/>
</dbReference>
<dbReference type="GO" id="GO:0009893">
    <property type="term" value="P:positive regulation of metabolic process"/>
    <property type="evidence" value="ECO:0007669"/>
    <property type="project" value="UniProtKB-ARBA"/>
</dbReference>
<dbReference type="RefSeq" id="XP_024699166.1">
    <property type="nucleotide sequence ID" value="XM_024847987.1"/>
</dbReference>
<feature type="compositionally biased region" description="Basic and acidic residues" evidence="5">
    <location>
        <begin position="22"/>
        <end position="37"/>
    </location>
</feature>
<dbReference type="Proteomes" id="UP000234275">
    <property type="component" value="Unassembled WGS sequence"/>
</dbReference>
<gene>
    <name evidence="7" type="ORF">P170DRAFT_430873</name>
</gene>
<comment type="caution">
    <text evidence="7">The sequence shown here is derived from an EMBL/GenBank/DDBJ whole genome shotgun (WGS) entry which is preliminary data.</text>
</comment>
<dbReference type="PROSITE" id="PS50048">
    <property type="entry name" value="ZN2_CY6_FUNGAL_2"/>
    <property type="match status" value="1"/>
</dbReference>
<feature type="domain" description="Zn(2)-C6 fungal-type" evidence="6">
    <location>
        <begin position="12"/>
        <end position="41"/>
    </location>
</feature>
<protein>
    <recommendedName>
        <fullName evidence="6">Zn(2)-C6 fungal-type domain-containing protein</fullName>
    </recommendedName>
</protein>
<dbReference type="PROSITE" id="PS00463">
    <property type="entry name" value="ZN2_CY6_FUNGAL_1"/>
    <property type="match status" value="1"/>
</dbReference>
<keyword evidence="4" id="KW-0539">Nucleus</keyword>
<dbReference type="InterPro" id="IPR036864">
    <property type="entry name" value="Zn2-C6_fun-type_DNA-bd_sf"/>
</dbReference>
<dbReference type="EMBL" id="MSFO01000010">
    <property type="protein sequence ID" value="PLB43864.1"/>
    <property type="molecule type" value="Genomic_DNA"/>
</dbReference>
<dbReference type="STRING" id="1392250.A0A2I2FTC1"/>
<sequence length="669" mass="74000">MPREVKQPVKAACLACRASKTRCDGQHPCKPCMERSRGCHYQPSRRGGPRRRTKYDAVSQSPKVPHHQPHPVPPRSPSTATPAIDVPDANSVSAPGCPVPPQSIDSSLQSIIGLLSPFSGMQSTDVDTEFLWQPMDTTSSSETASASPILRVYTSEEDIANAYYLYIHPYLSLLPPPAVPIHEDHPIAFQPPPGETCTVESSSLPYWPRSSLSLALCAILALIPPDENPTPFSECSVWMRREYANLYAQAALNSADKEIDELTLVNGSRFSPEQKIIHPNVPVRLHPILALVALSIYEYCQRGNVSRMRTRANQAITTAMDLSIHNLESHASEAQRRAWWTSMFVVLLSSVLQETSPIINSSDPRISTPHPVFDARLGKPEPWPLLIGALETLLAISSILTECGIGGKTPSTSPHLREKIRHMDSHVLSLIGQCDLFGGEVRRESVEGLAAQTMGMVVRLEVHAARTKLHRYRAFMDIPLFLEKHCDLAAIEDKGILPASAYPKSPAEFEAIFPFTEMESSIISLKSSLVISRIFRALPYPSLCRPDGVLEPGYEAMGALPSNPTLSSRYPHGLPYFSCTSMQAGYTLYMLLHRVRAAIVSDRLSYCYPLLNYPDPATEIQDSERLLEELRHGADSLNTALKRNALFEGVRQMAREMDAAYNSTFTGRV</sequence>
<evidence type="ECO:0000259" key="6">
    <source>
        <dbReference type="PROSITE" id="PS50048"/>
    </source>
</evidence>
<dbReference type="OrthoDB" id="2123952at2759"/>
<dbReference type="GO" id="GO:0008270">
    <property type="term" value="F:zinc ion binding"/>
    <property type="evidence" value="ECO:0007669"/>
    <property type="project" value="InterPro"/>
</dbReference>
<keyword evidence="8" id="KW-1185">Reference proteome</keyword>
<evidence type="ECO:0000256" key="5">
    <source>
        <dbReference type="SAM" id="MobiDB-lite"/>
    </source>
</evidence>
<evidence type="ECO:0000256" key="4">
    <source>
        <dbReference type="ARBA" id="ARBA00023242"/>
    </source>
</evidence>
<dbReference type="SMART" id="SM00066">
    <property type="entry name" value="GAL4"/>
    <property type="match status" value="1"/>
</dbReference>
<dbReference type="GO" id="GO:0000981">
    <property type="term" value="F:DNA-binding transcription factor activity, RNA polymerase II-specific"/>
    <property type="evidence" value="ECO:0007669"/>
    <property type="project" value="InterPro"/>
</dbReference>
<evidence type="ECO:0000313" key="7">
    <source>
        <dbReference type="EMBL" id="PLB43864.1"/>
    </source>
</evidence>
<dbReference type="InterPro" id="IPR001138">
    <property type="entry name" value="Zn2Cys6_DnaBD"/>
</dbReference>
<evidence type="ECO:0000313" key="8">
    <source>
        <dbReference type="Proteomes" id="UP000234275"/>
    </source>
</evidence>
<accession>A0A2I2FTC1</accession>
<name>A0A2I2FTC1_9EURO</name>
<reference evidence="7 8" key="1">
    <citation type="submission" date="2016-12" db="EMBL/GenBank/DDBJ databases">
        <title>The genomes of Aspergillus section Nigri reveals drivers in fungal speciation.</title>
        <authorList>
            <consortium name="DOE Joint Genome Institute"/>
            <person name="Vesth T.C."/>
            <person name="Nybo J."/>
            <person name="Theobald S."/>
            <person name="Brandl J."/>
            <person name="Frisvad J.C."/>
            <person name="Nielsen K.F."/>
            <person name="Lyhne E.K."/>
            <person name="Kogle M.E."/>
            <person name="Kuo A."/>
            <person name="Riley R."/>
            <person name="Clum A."/>
            <person name="Nolan M."/>
            <person name="Lipzen A."/>
            <person name="Salamov A."/>
            <person name="Henrissat B."/>
            <person name="Wiebenga A."/>
            <person name="De Vries R.P."/>
            <person name="Grigoriev I.V."/>
            <person name="Mortensen U.H."/>
            <person name="Andersen M.R."/>
            <person name="Baker S.E."/>
        </authorList>
    </citation>
    <scope>NUCLEOTIDE SEQUENCE [LARGE SCALE GENOMIC DNA]</scope>
    <source>
        <strain evidence="7 8">IBT 23096</strain>
    </source>
</reference>
<evidence type="ECO:0000256" key="1">
    <source>
        <dbReference type="ARBA" id="ARBA00023015"/>
    </source>
</evidence>
<evidence type="ECO:0000256" key="3">
    <source>
        <dbReference type="ARBA" id="ARBA00023163"/>
    </source>
</evidence>
<dbReference type="CDD" id="cd12148">
    <property type="entry name" value="fungal_TF_MHR"/>
    <property type="match status" value="1"/>
</dbReference>
<keyword evidence="1" id="KW-0805">Transcription regulation</keyword>
<dbReference type="SUPFAM" id="SSF57701">
    <property type="entry name" value="Zn2/Cys6 DNA-binding domain"/>
    <property type="match status" value="1"/>
</dbReference>
<dbReference type="AlphaFoldDB" id="A0A2I2FTC1"/>
<dbReference type="VEuPathDB" id="FungiDB:P170DRAFT_430873"/>
<dbReference type="Gene3D" id="4.10.240.10">
    <property type="entry name" value="Zn(2)-C6 fungal-type DNA-binding domain"/>
    <property type="match status" value="1"/>
</dbReference>
<feature type="region of interest" description="Disordered" evidence="5">
    <location>
        <begin position="22"/>
        <end position="95"/>
    </location>
</feature>
<dbReference type="GO" id="GO:0003677">
    <property type="term" value="F:DNA binding"/>
    <property type="evidence" value="ECO:0007669"/>
    <property type="project" value="UniProtKB-KW"/>
</dbReference>
<keyword evidence="3" id="KW-0804">Transcription</keyword>
<dbReference type="CDD" id="cd00067">
    <property type="entry name" value="GAL4"/>
    <property type="match status" value="1"/>
</dbReference>
<dbReference type="PANTHER" id="PTHR47431">
    <property type="entry name" value="ZN(II)2CYS6 TRANSCRIPTION FACTOR (EUROFUNG)-RELATED"/>
    <property type="match status" value="1"/>
</dbReference>
<dbReference type="GeneID" id="36555686"/>